<keyword evidence="2" id="KW-1133">Transmembrane helix</keyword>
<name>A0A504XU41_LEIDO</name>
<accession>A0A504XU41</accession>
<comment type="caution">
    <text evidence="3">The sequence shown here is derived from an EMBL/GenBank/DDBJ whole genome shotgun (WGS) entry which is preliminary data.</text>
</comment>
<keyword evidence="2" id="KW-0812">Transmembrane</keyword>
<sequence>MCRKSDYSEAACLLAVSDDQGASSTDATGKIACLSGVVEPNESCNDPLAAAPASGMPTKETCEQGLKVTAPPAGNNEDDAASTSSTPECRATRPMRYGVRKSIPLPAAAATGAPVNEAETSADSQLRLSQQSSPNPYSAVDAKAGAPAYSSLGFYRDAPILHGAAPHLSSSPEEDADKGQSWDFKAVKRNLRVGHTGTIAWLDDVLGMPMKGCRDSSVLQLMESGQWRVHHHVLSRTIPNGITHVYAAPSPAMEVAPSGSTFSWQKMRNIMVTAAIAENVMTKTLPQNLPSTAVAGVVVTTSTSSLAASAMPLNDKHVLVPGISVSPEEVAAKVNGASFPQTDASVSSVGSKPPLEDANELLRNYAQPMTALYNSVSAPGTEEIYFIENVTYKVRILFSGPSARWSISLSKSRDNVSVTIVQAIEVFSNSRRMICTPTVDSMRVMEKDPELKQIGDGHGGLIVDITVNCGGTNFMIGRFLDSSEYASTLDFLNTTNITAAFQSSSRSSSRVDVYTTMVRGGENTFICDRVCKGMIAMGCLIVGLCAVCVAITLVAICCPCYCVRADWGNSTDNSTTFDYPDCSNADAESSRLDMLQEGMHVYGDQNASHYFATVPKRTMSFSKPNA</sequence>
<dbReference type="EMBL" id="RHLD01000023">
    <property type="protein sequence ID" value="TPP51325.1"/>
    <property type="molecule type" value="Genomic_DNA"/>
</dbReference>
<keyword evidence="2" id="KW-0472">Membrane</keyword>
<evidence type="ECO:0000256" key="2">
    <source>
        <dbReference type="SAM" id="Phobius"/>
    </source>
</evidence>
<dbReference type="VEuPathDB" id="TriTrypDB:LdCL_230016700"/>
<evidence type="ECO:0000313" key="3">
    <source>
        <dbReference type="EMBL" id="TPP51325.1"/>
    </source>
</evidence>
<feature type="region of interest" description="Disordered" evidence="1">
    <location>
        <begin position="48"/>
        <end position="97"/>
    </location>
</feature>
<dbReference type="Proteomes" id="UP000318821">
    <property type="component" value="Unassembled WGS sequence"/>
</dbReference>
<evidence type="ECO:0000313" key="4">
    <source>
        <dbReference type="Proteomes" id="UP000318821"/>
    </source>
</evidence>
<dbReference type="VEuPathDB" id="TriTrypDB:LDHU3_23.1360"/>
<proteinExistence type="predicted"/>
<dbReference type="VEuPathDB" id="TriTrypDB:LdCL_230016800"/>
<organism evidence="3 4">
    <name type="scientific">Leishmania donovani</name>
    <dbReference type="NCBI Taxonomy" id="5661"/>
    <lineage>
        <taxon>Eukaryota</taxon>
        <taxon>Discoba</taxon>
        <taxon>Euglenozoa</taxon>
        <taxon>Kinetoplastea</taxon>
        <taxon>Metakinetoplastina</taxon>
        <taxon>Trypanosomatida</taxon>
        <taxon>Trypanosomatidae</taxon>
        <taxon>Leishmaniinae</taxon>
        <taxon>Leishmania</taxon>
    </lineage>
</organism>
<feature type="transmembrane region" description="Helical" evidence="2">
    <location>
        <begin position="534"/>
        <end position="563"/>
    </location>
</feature>
<feature type="region of interest" description="Disordered" evidence="1">
    <location>
        <begin position="109"/>
        <end position="140"/>
    </location>
</feature>
<reference evidence="4" key="1">
    <citation type="submission" date="2019-02" db="EMBL/GenBank/DDBJ databases">
        <title>FDA dAtabase for Regulatory Grade micrObial Sequences (FDA-ARGOS): Supporting development and validation of Infectious Disease Dx tests.</title>
        <authorList>
            <person name="Duncan R."/>
            <person name="Fisher C."/>
            <person name="Tallon L."/>
            <person name="Sadzewicz L."/>
            <person name="Sengamalay N."/>
            <person name="Ott S."/>
            <person name="Godinez A."/>
            <person name="Nagaraj S."/>
            <person name="Vavikolanu K."/>
            <person name="Vyas G."/>
            <person name="Nadendla S."/>
            <person name="Aluvathingal J."/>
            <person name="Sichtig H."/>
        </authorList>
    </citation>
    <scope>NUCLEOTIDE SEQUENCE [LARGE SCALE GENOMIC DNA]</scope>
    <source>
        <strain evidence="4">FDAARGOS_360</strain>
    </source>
</reference>
<evidence type="ECO:0000256" key="1">
    <source>
        <dbReference type="SAM" id="MobiDB-lite"/>
    </source>
</evidence>
<protein>
    <submittedName>
        <fullName evidence="3">SnoaL-like domain family protein</fullName>
    </submittedName>
</protein>
<gene>
    <name evidence="3" type="ORF">CGC20_18085</name>
</gene>
<feature type="compositionally biased region" description="Polar residues" evidence="1">
    <location>
        <begin position="118"/>
        <end position="136"/>
    </location>
</feature>
<dbReference type="VEuPathDB" id="TriTrypDB:LdBPK_231010.1"/>
<dbReference type="AlphaFoldDB" id="A0A504XU41"/>